<feature type="region of interest" description="Disordered" evidence="1">
    <location>
        <begin position="1"/>
        <end position="28"/>
    </location>
</feature>
<sequence length="208" mass="21976">LRFRDNTGAKDVGEGAAPGAHDLAGAQHNPSTLANLNAKVSDADLANEAEVIKKDGSVAFTSDQAMGGNRLTDLPTPIAGNEPATKDHVDSVIQGLDWQPSVLDELADPPGTPAAGDRYLVIATATGDWAEHEDDIAEWNGTTWDFTTPNKGYAVWLEDVGRQKNYNGTTWVYFGSTVSHDSLTEVTATSHHNNVNDPAAGEKAALPG</sequence>
<dbReference type="Pfam" id="PF10983">
    <property type="entry name" value="DUF2793"/>
    <property type="match status" value="1"/>
</dbReference>
<dbReference type="EMBL" id="BARW01036735">
    <property type="protein sequence ID" value="GAJ20166.1"/>
    <property type="molecule type" value="Genomic_DNA"/>
</dbReference>
<reference evidence="2" key="1">
    <citation type="journal article" date="2014" name="Front. Microbiol.">
        <title>High frequency of phylogenetically diverse reductive dehalogenase-homologous genes in deep subseafloor sedimentary metagenomes.</title>
        <authorList>
            <person name="Kawai M."/>
            <person name="Futagami T."/>
            <person name="Toyoda A."/>
            <person name="Takaki Y."/>
            <person name="Nishi S."/>
            <person name="Hori S."/>
            <person name="Arai W."/>
            <person name="Tsubouchi T."/>
            <person name="Morono Y."/>
            <person name="Uchiyama I."/>
            <person name="Ito T."/>
            <person name="Fujiyama A."/>
            <person name="Inagaki F."/>
            <person name="Takami H."/>
        </authorList>
    </citation>
    <scope>NUCLEOTIDE SEQUENCE</scope>
    <source>
        <strain evidence="2">Expedition CK06-06</strain>
    </source>
</reference>
<proteinExistence type="predicted"/>
<organism evidence="2">
    <name type="scientific">marine sediment metagenome</name>
    <dbReference type="NCBI Taxonomy" id="412755"/>
    <lineage>
        <taxon>unclassified sequences</taxon>
        <taxon>metagenomes</taxon>
        <taxon>ecological metagenomes</taxon>
    </lineage>
</organism>
<name>X1VSJ1_9ZZZZ</name>
<feature type="non-terminal residue" evidence="2">
    <location>
        <position position="1"/>
    </location>
</feature>
<feature type="region of interest" description="Disordered" evidence="1">
    <location>
        <begin position="189"/>
        <end position="208"/>
    </location>
</feature>
<evidence type="ECO:0008006" key="3">
    <source>
        <dbReference type="Google" id="ProtNLM"/>
    </source>
</evidence>
<gene>
    <name evidence="2" type="ORF">S12H4_56934</name>
</gene>
<dbReference type="AlphaFoldDB" id="X1VSJ1"/>
<feature type="region of interest" description="Disordered" evidence="1">
    <location>
        <begin position="62"/>
        <end position="84"/>
    </location>
</feature>
<protein>
    <recommendedName>
        <fullName evidence="3">DUF2793 domain-containing protein</fullName>
    </recommendedName>
</protein>
<feature type="compositionally biased region" description="Basic and acidic residues" evidence="1">
    <location>
        <begin position="1"/>
        <end position="13"/>
    </location>
</feature>
<evidence type="ECO:0000313" key="2">
    <source>
        <dbReference type="EMBL" id="GAJ20166.1"/>
    </source>
</evidence>
<evidence type="ECO:0000256" key="1">
    <source>
        <dbReference type="SAM" id="MobiDB-lite"/>
    </source>
</evidence>
<feature type="non-terminal residue" evidence="2">
    <location>
        <position position="208"/>
    </location>
</feature>
<accession>X1VSJ1</accession>
<dbReference type="InterPro" id="IPR021251">
    <property type="entry name" value="DUF2793"/>
</dbReference>
<comment type="caution">
    <text evidence="2">The sequence shown here is derived from an EMBL/GenBank/DDBJ whole genome shotgun (WGS) entry which is preliminary data.</text>
</comment>